<feature type="transmembrane region" description="Helical" evidence="11">
    <location>
        <begin position="292"/>
        <end position="316"/>
    </location>
</feature>
<dbReference type="GO" id="GO:0005886">
    <property type="term" value="C:plasma membrane"/>
    <property type="evidence" value="ECO:0007669"/>
    <property type="project" value="UniProtKB-SubCell"/>
</dbReference>
<proteinExistence type="inferred from homology"/>
<feature type="transmembrane region" description="Helical" evidence="11">
    <location>
        <begin position="336"/>
        <end position="356"/>
    </location>
</feature>
<gene>
    <name evidence="13" type="ORF">KCTCHS21_02390</name>
</gene>
<evidence type="ECO:0000256" key="11">
    <source>
        <dbReference type="SAM" id="Phobius"/>
    </source>
</evidence>
<evidence type="ECO:0000256" key="3">
    <source>
        <dbReference type="ARBA" id="ARBA00011131"/>
    </source>
</evidence>
<evidence type="ECO:0000313" key="14">
    <source>
        <dbReference type="Proteomes" id="UP000289856"/>
    </source>
</evidence>
<evidence type="ECO:0000256" key="9">
    <source>
        <dbReference type="ARBA" id="ARBA00023136"/>
    </source>
</evidence>
<comment type="similarity">
    <text evidence="2">Belongs to the ABC-4 integral membrane protein family. HrtB subfamily.</text>
</comment>
<name>A0A3T1CYC4_9BACL</name>
<organism evidence="13 14">
    <name type="scientific">Cohnella abietis</name>
    <dbReference type="NCBI Taxonomy" id="2507935"/>
    <lineage>
        <taxon>Bacteria</taxon>
        <taxon>Bacillati</taxon>
        <taxon>Bacillota</taxon>
        <taxon>Bacilli</taxon>
        <taxon>Bacillales</taxon>
        <taxon>Paenibacillaceae</taxon>
        <taxon>Cohnella</taxon>
    </lineage>
</organism>
<keyword evidence="7 11" id="KW-0812">Transmembrane</keyword>
<feature type="domain" description="ABC3 transporter permease C-terminal" evidence="12">
    <location>
        <begin position="252"/>
        <end position="362"/>
    </location>
</feature>
<dbReference type="InterPro" id="IPR003838">
    <property type="entry name" value="ABC3_permease_C"/>
</dbReference>
<keyword evidence="5" id="KW-0813">Transport</keyword>
<comment type="function">
    <text evidence="10">Part of the ABC transporter complex hrt involved in hemin import. Responsible for the translocation of the substrate across the membrane.</text>
</comment>
<dbReference type="InterPro" id="IPR051125">
    <property type="entry name" value="ABC-4/HrtB_transporter"/>
</dbReference>
<protein>
    <recommendedName>
        <fullName evidence="4">Putative hemin transport system permease protein HrtB</fullName>
    </recommendedName>
</protein>
<accession>A0A3T1CYC4</accession>
<evidence type="ECO:0000256" key="5">
    <source>
        <dbReference type="ARBA" id="ARBA00022448"/>
    </source>
</evidence>
<dbReference type="Proteomes" id="UP000289856">
    <property type="component" value="Chromosome"/>
</dbReference>
<dbReference type="Pfam" id="PF02687">
    <property type="entry name" value="FtsX"/>
    <property type="match status" value="1"/>
</dbReference>
<sequence length="372" mass="40209">MYLALREMRFAKTRYTLIMTIMLLVSFLVLFVTGLANGLAYANAASVENMSANYFVLQQDSNSRFTRSVMSHDQLTAARSVVGDTNATPLRIQMTTVTQGSTTLKTDVTLFAIDMDSWLAPAVVEGSGVSNDSVGHVIVDQKLKDSGFTIGSPLRDQVTGMTWTISGFVKDESYSHTPVVFMNKQDWQQLKQQSVINGDSADQPPINTIAVKANSNQALQLQKELGDVEVITKGTAVSAIPGYKEEQGSLLMMIAFLFVISAFVLAVFFYVITIQKTSQFGILKAIGTNTGYLARSVFGQVLVLSIGSQLISLLLIKILSMALPESLPFKLDTSTIIFTCSLLVAMSLAGSLLSVIKVARTDALDAIGRAAA</sequence>
<evidence type="ECO:0000259" key="12">
    <source>
        <dbReference type="Pfam" id="PF02687"/>
    </source>
</evidence>
<keyword evidence="9 11" id="KW-0472">Membrane</keyword>
<dbReference type="PANTHER" id="PTHR43738:SF1">
    <property type="entry name" value="HEMIN TRANSPORT SYSTEM PERMEASE PROTEIN HRTB-RELATED"/>
    <property type="match status" value="1"/>
</dbReference>
<dbReference type="RefSeq" id="WP_130604758.1">
    <property type="nucleotide sequence ID" value="NZ_AP019400.1"/>
</dbReference>
<reference evidence="13 14" key="1">
    <citation type="submission" date="2019-01" db="EMBL/GenBank/DDBJ databases">
        <title>Complete genome sequence of Cohnella hallensis HS21 isolated from Korean fir (Abies koreana) rhizospheric soil.</title>
        <authorList>
            <person name="Jiang L."/>
            <person name="Kang S.W."/>
            <person name="Kim S."/>
            <person name="Jung J."/>
            <person name="Kim C.Y."/>
            <person name="Kim D.H."/>
            <person name="Kim S.W."/>
            <person name="Lee J."/>
        </authorList>
    </citation>
    <scope>NUCLEOTIDE SEQUENCE [LARGE SCALE GENOMIC DNA]</scope>
    <source>
        <strain evidence="13 14">HS21</strain>
    </source>
</reference>
<dbReference type="OrthoDB" id="384327at2"/>
<evidence type="ECO:0000256" key="4">
    <source>
        <dbReference type="ARBA" id="ARBA00016962"/>
    </source>
</evidence>
<dbReference type="KEGG" id="cohn:KCTCHS21_02390"/>
<evidence type="ECO:0000256" key="6">
    <source>
        <dbReference type="ARBA" id="ARBA00022475"/>
    </source>
</evidence>
<comment type="subcellular location">
    <subcellularLocation>
        <location evidence="1">Cell membrane</location>
        <topology evidence="1">Multi-pass membrane protein</topology>
    </subcellularLocation>
</comment>
<dbReference type="AlphaFoldDB" id="A0A3T1CYC4"/>
<evidence type="ECO:0000256" key="1">
    <source>
        <dbReference type="ARBA" id="ARBA00004651"/>
    </source>
</evidence>
<evidence type="ECO:0000256" key="10">
    <source>
        <dbReference type="ARBA" id="ARBA00024973"/>
    </source>
</evidence>
<dbReference type="PANTHER" id="PTHR43738">
    <property type="entry name" value="ABC TRANSPORTER, MEMBRANE PROTEIN"/>
    <property type="match status" value="1"/>
</dbReference>
<evidence type="ECO:0000256" key="2">
    <source>
        <dbReference type="ARBA" id="ARBA00008697"/>
    </source>
</evidence>
<evidence type="ECO:0000256" key="7">
    <source>
        <dbReference type="ARBA" id="ARBA00022692"/>
    </source>
</evidence>
<keyword evidence="8 11" id="KW-1133">Transmembrane helix</keyword>
<comment type="subunit">
    <text evidence="3">The complex is composed of two ATP-binding proteins (HrtA), two transmembrane proteins (HrtB) and a solute-binding protein.</text>
</comment>
<evidence type="ECO:0000256" key="8">
    <source>
        <dbReference type="ARBA" id="ARBA00022989"/>
    </source>
</evidence>
<keyword evidence="6" id="KW-1003">Cell membrane</keyword>
<keyword evidence="14" id="KW-1185">Reference proteome</keyword>
<feature type="transmembrane region" description="Helical" evidence="11">
    <location>
        <begin position="250"/>
        <end position="272"/>
    </location>
</feature>
<dbReference type="EMBL" id="AP019400">
    <property type="protein sequence ID" value="BBI30840.1"/>
    <property type="molecule type" value="Genomic_DNA"/>
</dbReference>
<evidence type="ECO:0000313" key="13">
    <source>
        <dbReference type="EMBL" id="BBI30840.1"/>
    </source>
</evidence>